<dbReference type="Proteomes" id="UP000179102">
    <property type="component" value="Unassembled WGS sequence"/>
</dbReference>
<evidence type="ECO:0000256" key="1">
    <source>
        <dbReference type="SAM" id="MobiDB-lite"/>
    </source>
</evidence>
<feature type="compositionally biased region" description="Low complexity" evidence="1">
    <location>
        <begin position="316"/>
        <end position="347"/>
    </location>
</feature>
<organism evidence="2 3">
    <name type="scientific">Candidatus Curtissbacteria bacterium RIFCSPHIGHO2_01_FULL_41_11</name>
    <dbReference type="NCBI Taxonomy" id="1797711"/>
    <lineage>
        <taxon>Bacteria</taxon>
        <taxon>Candidatus Curtissiibacteriota</taxon>
    </lineage>
</organism>
<accession>A0A1F5G6J2</accession>
<protein>
    <submittedName>
        <fullName evidence="2">Uncharacterized protein</fullName>
    </submittedName>
</protein>
<dbReference type="EMBL" id="MFAZ01000012">
    <property type="protein sequence ID" value="OGD87496.1"/>
    <property type="molecule type" value="Genomic_DNA"/>
</dbReference>
<feature type="region of interest" description="Disordered" evidence="1">
    <location>
        <begin position="230"/>
        <end position="256"/>
    </location>
</feature>
<name>A0A1F5G6J2_9BACT</name>
<sequence length="354" mass="38396">MSKKQVKAKASTQEHLDIDDIVDDLVLLKTGWVACVMSTTAVNFDLLSEAEQDATIYAFGAFLNSLSFPLEILIRSKKADITSYFQSLEEAEVAQPNPDIKRQIQKYKDFIQSTVQQKTVLDKKFYFIINFSPVELGLKGGLSGKKAGAGSKSQLLTDAKTALAPKRDHIIKQTSRLGLTTKQLTTQELIELFYDIYNPAPTGTQRVLLDTDAYTTPLVEPAVEVPIPAPVQIPQQPAPPPSPLINPVQEATAPVSGLDLRQKISPIQEPSAPELRPVDPRPQVAPPPNLAPHQARPPTTAAVGSVGQAEALKNLQAATSQAAQFTQPAGGQANRPTPNPTINQNPNVKTENYN</sequence>
<dbReference type="STRING" id="1797711.A2870_04065"/>
<gene>
    <name evidence="2" type="ORF">A2870_04065</name>
</gene>
<evidence type="ECO:0000313" key="2">
    <source>
        <dbReference type="EMBL" id="OGD87496.1"/>
    </source>
</evidence>
<evidence type="ECO:0000313" key="3">
    <source>
        <dbReference type="Proteomes" id="UP000179102"/>
    </source>
</evidence>
<dbReference type="AlphaFoldDB" id="A0A1F5G6J2"/>
<feature type="region of interest" description="Disordered" evidence="1">
    <location>
        <begin position="268"/>
        <end position="354"/>
    </location>
</feature>
<proteinExistence type="predicted"/>
<feature type="compositionally biased region" description="Pro residues" evidence="1">
    <location>
        <begin position="230"/>
        <end position="244"/>
    </location>
</feature>
<comment type="caution">
    <text evidence="2">The sequence shown here is derived from an EMBL/GenBank/DDBJ whole genome shotgun (WGS) entry which is preliminary data.</text>
</comment>
<reference evidence="2 3" key="1">
    <citation type="journal article" date="2016" name="Nat. Commun.">
        <title>Thousands of microbial genomes shed light on interconnected biogeochemical processes in an aquifer system.</title>
        <authorList>
            <person name="Anantharaman K."/>
            <person name="Brown C.T."/>
            <person name="Hug L.A."/>
            <person name="Sharon I."/>
            <person name="Castelle C.J."/>
            <person name="Probst A.J."/>
            <person name="Thomas B.C."/>
            <person name="Singh A."/>
            <person name="Wilkins M.J."/>
            <person name="Karaoz U."/>
            <person name="Brodie E.L."/>
            <person name="Williams K.H."/>
            <person name="Hubbard S.S."/>
            <person name="Banfield J.F."/>
        </authorList>
    </citation>
    <scope>NUCLEOTIDE SEQUENCE [LARGE SCALE GENOMIC DNA]</scope>
</reference>